<evidence type="ECO:0000313" key="2">
    <source>
        <dbReference type="EMBL" id="MFC7324170.1"/>
    </source>
</evidence>
<dbReference type="InterPro" id="IPR017850">
    <property type="entry name" value="Alkaline_phosphatase_core_sf"/>
</dbReference>
<feature type="region of interest" description="Disordered" evidence="1">
    <location>
        <begin position="106"/>
        <end position="134"/>
    </location>
</feature>
<protein>
    <submittedName>
        <fullName evidence="2">Alkaline phosphatase family protein</fullName>
    </submittedName>
</protein>
<evidence type="ECO:0000313" key="3">
    <source>
        <dbReference type="Proteomes" id="UP001596545"/>
    </source>
</evidence>
<gene>
    <name evidence="2" type="ORF">ACFQMF_06190</name>
</gene>
<accession>A0ABD6AJD4</accession>
<sequence>MTVYVVGLDGADWSLLRPWIEGGNLPAFARVLDEGIAGDLESTLPPVTFPAWKCYSTGKTPGKLGVYEWYAYDRQTNEISANDASDFRSREYWDVLADRGDRVGVINMPTTHPADARAGGDEIENTRNSSDDGEVFVVAGSPANERKRFTSPESLKSDLLSAVPGYRVKPDLVLDEATADELVAEATTLFEQRFDAATWLAEEKDCDLVHTTLFATDTLQHRLWDQPEALLSAYERIDELLGELLDRENTEAVILMSDHGFREIDEVFLVNQWLIERGDLAIEASETRDLLASVGLTEERLKRLVDTLGLANLAQSIVPESIQRAFPSESGRVAVQNAEIDWTRTKAVSLGRGPIYINYEAFGDDEVGDRYAAELADDLRTAETPVGDPVVTAVHDPAKFYTGERQHAPDLLVEYAPGVDAPESIGGTVLGETTEWLATHRRTGVFAAVGRGIADGDADLDLYDLAPTLLHYLGAPVPEDVDGDVRFDVLVGEPAQRDVERGAPTAVGTGGRGAGREVEETLRELGYME</sequence>
<organism evidence="2 3">
    <name type="scientific">Halorubrum rutilum</name>
    <dbReference type="NCBI Taxonomy" id="1364933"/>
    <lineage>
        <taxon>Archaea</taxon>
        <taxon>Methanobacteriati</taxon>
        <taxon>Methanobacteriota</taxon>
        <taxon>Stenosarchaea group</taxon>
        <taxon>Halobacteria</taxon>
        <taxon>Halobacteriales</taxon>
        <taxon>Haloferacaceae</taxon>
        <taxon>Halorubrum</taxon>
    </lineage>
</organism>
<dbReference type="PANTHER" id="PTHR10151:SF120">
    <property type="entry name" value="BIS(5'-ADENOSYL)-TRIPHOSPHATASE"/>
    <property type="match status" value="1"/>
</dbReference>
<dbReference type="EMBL" id="JBHTBL010000004">
    <property type="protein sequence ID" value="MFC7324170.1"/>
    <property type="molecule type" value="Genomic_DNA"/>
</dbReference>
<dbReference type="SUPFAM" id="SSF53649">
    <property type="entry name" value="Alkaline phosphatase-like"/>
    <property type="match status" value="1"/>
</dbReference>
<name>A0ABD6AJD4_9EURY</name>
<dbReference type="AlphaFoldDB" id="A0ABD6AJD4"/>
<proteinExistence type="predicted"/>
<dbReference type="GO" id="GO:0016787">
    <property type="term" value="F:hydrolase activity"/>
    <property type="evidence" value="ECO:0007669"/>
    <property type="project" value="UniProtKB-ARBA"/>
</dbReference>
<dbReference type="RefSeq" id="WP_256408429.1">
    <property type="nucleotide sequence ID" value="NZ_JANHDN010000003.1"/>
</dbReference>
<dbReference type="Gene3D" id="3.40.720.10">
    <property type="entry name" value="Alkaline Phosphatase, subunit A"/>
    <property type="match status" value="2"/>
</dbReference>
<comment type="caution">
    <text evidence="2">The sequence shown here is derived from an EMBL/GenBank/DDBJ whole genome shotgun (WGS) entry which is preliminary data.</text>
</comment>
<evidence type="ECO:0000256" key="1">
    <source>
        <dbReference type="SAM" id="MobiDB-lite"/>
    </source>
</evidence>
<reference evidence="2 3" key="1">
    <citation type="journal article" date="2019" name="Int. J. Syst. Evol. Microbiol.">
        <title>The Global Catalogue of Microorganisms (GCM) 10K type strain sequencing project: providing services to taxonomists for standard genome sequencing and annotation.</title>
        <authorList>
            <consortium name="The Broad Institute Genomics Platform"/>
            <consortium name="The Broad Institute Genome Sequencing Center for Infectious Disease"/>
            <person name="Wu L."/>
            <person name="Ma J."/>
        </authorList>
    </citation>
    <scope>NUCLEOTIDE SEQUENCE [LARGE SCALE GENOMIC DNA]</scope>
    <source>
        <strain evidence="2 3">CGMCC 1.12554</strain>
    </source>
</reference>
<dbReference type="PANTHER" id="PTHR10151">
    <property type="entry name" value="ECTONUCLEOTIDE PYROPHOSPHATASE/PHOSPHODIESTERASE"/>
    <property type="match status" value="1"/>
</dbReference>
<dbReference type="Proteomes" id="UP001596545">
    <property type="component" value="Unassembled WGS sequence"/>
</dbReference>
<keyword evidence="3" id="KW-1185">Reference proteome</keyword>
<dbReference type="InterPro" id="IPR002591">
    <property type="entry name" value="Phosphodiest/P_Trfase"/>
</dbReference>
<dbReference type="Pfam" id="PF01663">
    <property type="entry name" value="Phosphodiest"/>
    <property type="match status" value="1"/>
</dbReference>